<dbReference type="Proteomes" id="UP000177626">
    <property type="component" value="Unassembled WGS sequence"/>
</dbReference>
<reference evidence="1 2" key="1">
    <citation type="journal article" date="2016" name="Nat. Commun.">
        <title>Thousands of microbial genomes shed light on interconnected biogeochemical processes in an aquifer system.</title>
        <authorList>
            <person name="Anantharaman K."/>
            <person name="Brown C.T."/>
            <person name="Hug L.A."/>
            <person name="Sharon I."/>
            <person name="Castelle C.J."/>
            <person name="Probst A.J."/>
            <person name="Thomas B.C."/>
            <person name="Singh A."/>
            <person name="Wilkins M.J."/>
            <person name="Karaoz U."/>
            <person name="Brodie E.L."/>
            <person name="Williams K.H."/>
            <person name="Hubbard S.S."/>
            <person name="Banfield J.F."/>
        </authorList>
    </citation>
    <scope>NUCLEOTIDE SEQUENCE [LARGE SCALE GENOMIC DNA]</scope>
</reference>
<organism evidence="1 2">
    <name type="scientific">Candidatus Komeilibacteria bacterium RIFOXYC1_FULL_37_11</name>
    <dbReference type="NCBI Taxonomy" id="1798555"/>
    <lineage>
        <taxon>Bacteria</taxon>
        <taxon>Candidatus Komeiliibacteriota</taxon>
    </lineage>
</organism>
<proteinExistence type="predicted"/>
<name>A0A1G2BZV3_9BACT</name>
<comment type="caution">
    <text evidence="1">The sequence shown here is derived from an EMBL/GenBank/DDBJ whole genome shotgun (WGS) entry which is preliminary data.</text>
</comment>
<dbReference type="InterPro" id="IPR017853">
    <property type="entry name" value="GH"/>
</dbReference>
<dbReference type="EMBL" id="MHKQ01000005">
    <property type="protein sequence ID" value="OGY94695.1"/>
    <property type="molecule type" value="Genomic_DNA"/>
</dbReference>
<dbReference type="Gene3D" id="3.20.20.80">
    <property type="entry name" value="Glycosidases"/>
    <property type="match status" value="1"/>
</dbReference>
<evidence type="ECO:0000313" key="1">
    <source>
        <dbReference type="EMBL" id="OGY94695.1"/>
    </source>
</evidence>
<gene>
    <name evidence="1" type="ORF">A2406_02635</name>
</gene>
<evidence type="ECO:0000313" key="2">
    <source>
        <dbReference type="Proteomes" id="UP000177626"/>
    </source>
</evidence>
<sequence>MKILRKKMFWLIFITLFLLFLLWFFKLANHYPRQIDLKAKEDFWGLTYSPKFASQIGLNWQEVYLAILDDLAVKNIRIPIYWDQIESVEGEYDFSQYDYIFDQGKTRNVKFIANIGLRLPRWPECHAPSWLDKSDRNLSKRKTITMLNKAVEHFKGREEIVAWQVENEPLFDWFGQCPKGDKEFLKKEIDFVKSLDDSRPIIISASGELASWEEEGKIADIFGTTVYRVVWNKWFKYIHYPIPAWYYRLKARFYGIDTNRAIIAELQTEPWVPEGTLENLDFTEYDKSFSLAQFKANLQFAINVDFKQTYLWGVEWWYVQKNKGNPQYWDLARSVFKNNQ</sequence>
<dbReference type="SUPFAM" id="SSF51445">
    <property type="entry name" value="(Trans)glycosidases"/>
    <property type="match status" value="1"/>
</dbReference>
<protein>
    <submittedName>
        <fullName evidence="1">Uncharacterized protein</fullName>
    </submittedName>
</protein>
<accession>A0A1G2BZV3</accession>
<dbReference type="AlphaFoldDB" id="A0A1G2BZV3"/>